<keyword evidence="3" id="KW-1185">Reference proteome</keyword>
<dbReference type="OrthoDB" id="80787at2"/>
<reference evidence="3" key="1">
    <citation type="submission" date="2018-11" db="EMBL/GenBank/DDBJ databases">
        <title>Proposal to divide the Flavobacteriaceae and reorganize its genera based on Amino Acid Identity values calculated from whole genome sequences.</title>
        <authorList>
            <person name="Nicholson A.C."/>
            <person name="Gulvik C.A."/>
            <person name="Whitney A.M."/>
            <person name="Humrighouse B.W."/>
            <person name="Bell M."/>
            <person name="Holmes B."/>
            <person name="Steigerwalt A.G."/>
            <person name="Villarma A."/>
            <person name="Sheth M."/>
            <person name="Batra D."/>
            <person name="Pryor J."/>
            <person name="Bernardet J.-F."/>
            <person name="Hugo C."/>
            <person name="Kampfer P."/>
            <person name="Newman J.D."/>
            <person name="McQuiston J.R."/>
        </authorList>
    </citation>
    <scope>NUCLEOTIDE SEQUENCE [LARGE SCALE GENOMIC DNA]</scope>
    <source>
        <strain evidence="3">G0081</strain>
    </source>
</reference>
<dbReference type="Proteomes" id="UP000270185">
    <property type="component" value="Chromosome"/>
</dbReference>
<dbReference type="Pfam" id="PF14131">
    <property type="entry name" value="DUF4298"/>
    <property type="match status" value="1"/>
</dbReference>
<keyword evidence="1" id="KW-0175">Coiled coil</keyword>
<feature type="coiled-coil region" evidence="1">
    <location>
        <begin position="11"/>
        <end position="42"/>
    </location>
</feature>
<evidence type="ECO:0000313" key="2">
    <source>
        <dbReference type="EMBL" id="AZI33345.1"/>
    </source>
</evidence>
<gene>
    <name evidence="2" type="ORF">EIB73_09195</name>
</gene>
<evidence type="ECO:0000256" key="1">
    <source>
        <dbReference type="SAM" id="Coils"/>
    </source>
</evidence>
<dbReference type="RefSeq" id="WP_125024725.1">
    <property type="nucleotide sequence ID" value="NZ_CP034159.1"/>
</dbReference>
<name>A0A3G8XIN3_9FLAO</name>
<organism evidence="2 3">
    <name type="scientific">Kaistella carnis</name>
    <dbReference type="NCBI Taxonomy" id="1241979"/>
    <lineage>
        <taxon>Bacteria</taxon>
        <taxon>Pseudomonadati</taxon>
        <taxon>Bacteroidota</taxon>
        <taxon>Flavobacteriia</taxon>
        <taxon>Flavobacteriales</taxon>
        <taxon>Weeksellaceae</taxon>
        <taxon>Chryseobacterium group</taxon>
        <taxon>Kaistella</taxon>
    </lineage>
</organism>
<dbReference type="EMBL" id="CP034159">
    <property type="protein sequence ID" value="AZI33345.1"/>
    <property type="molecule type" value="Genomic_DNA"/>
</dbReference>
<protein>
    <submittedName>
        <fullName evidence="2">DUF4298 domain-containing protein</fullName>
    </submittedName>
</protein>
<sequence>MEKRLENITKMENILNRTDELISEMEKLLEKWEQNQQDFNDLMNYYTSEERGKDLEDDRLQIIPQDLPRGVLSEDAVFDTYGNRKDLSIKMIKLGVAGLE</sequence>
<evidence type="ECO:0000313" key="3">
    <source>
        <dbReference type="Proteomes" id="UP000270185"/>
    </source>
</evidence>
<dbReference type="AlphaFoldDB" id="A0A3G8XIN3"/>
<proteinExistence type="predicted"/>
<dbReference type="InterPro" id="IPR025384">
    <property type="entry name" value="DUF4298"/>
</dbReference>
<dbReference type="KEGG" id="ccas:EIB73_09195"/>
<accession>A0A3G8XIN3</accession>